<evidence type="ECO:0000256" key="1">
    <source>
        <dbReference type="SAM" id="MobiDB-lite"/>
    </source>
</evidence>
<dbReference type="EMBL" id="JANAVB010013999">
    <property type="protein sequence ID" value="KAJ6834797.1"/>
    <property type="molecule type" value="Genomic_DNA"/>
</dbReference>
<name>A0AAX6H2M7_IRIPA</name>
<protein>
    <submittedName>
        <fullName evidence="2">CDPK-related kinase 3-like</fullName>
    </submittedName>
</protein>
<dbReference type="AlphaFoldDB" id="A0AAX6H2M7"/>
<organism evidence="2 3">
    <name type="scientific">Iris pallida</name>
    <name type="common">Sweet iris</name>
    <dbReference type="NCBI Taxonomy" id="29817"/>
    <lineage>
        <taxon>Eukaryota</taxon>
        <taxon>Viridiplantae</taxon>
        <taxon>Streptophyta</taxon>
        <taxon>Embryophyta</taxon>
        <taxon>Tracheophyta</taxon>
        <taxon>Spermatophyta</taxon>
        <taxon>Magnoliopsida</taxon>
        <taxon>Liliopsida</taxon>
        <taxon>Asparagales</taxon>
        <taxon>Iridaceae</taxon>
        <taxon>Iridoideae</taxon>
        <taxon>Irideae</taxon>
        <taxon>Iris</taxon>
    </lineage>
</organism>
<keyword evidence="3" id="KW-1185">Reference proteome</keyword>
<dbReference type="Proteomes" id="UP001140949">
    <property type="component" value="Unassembled WGS sequence"/>
</dbReference>
<comment type="caution">
    <text evidence="2">The sequence shown here is derived from an EMBL/GenBank/DDBJ whole genome shotgun (WGS) entry which is preliminary data.</text>
</comment>
<reference evidence="2" key="2">
    <citation type="submission" date="2023-04" db="EMBL/GenBank/DDBJ databases">
        <authorList>
            <person name="Bruccoleri R.E."/>
            <person name="Oakeley E.J."/>
            <person name="Faust A.-M."/>
            <person name="Dessus-Babus S."/>
            <person name="Altorfer M."/>
            <person name="Burckhardt D."/>
            <person name="Oertli M."/>
            <person name="Naumann U."/>
            <person name="Petersen F."/>
            <person name="Wong J."/>
        </authorList>
    </citation>
    <scope>NUCLEOTIDE SEQUENCE</scope>
    <source>
        <strain evidence="2">GSM-AAB239-AS_SAM_17_03QT</strain>
        <tissue evidence="2">Leaf</tissue>
    </source>
</reference>
<evidence type="ECO:0000313" key="3">
    <source>
        <dbReference type="Proteomes" id="UP001140949"/>
    </source>
</evidence>
<keyword evidence="2" id="KW-0418">Kinase</keyword>
<gene>
    <name evidence="2" type="ORF">M6B38_332995</name>
</gene>
<reference evidence="2" key="1">
    <citation type="journal article" date="2023" name="GigaByte">
        <title>Genome assembly of the bearded iris, Iris pallida Lam.</title>
        <authorList>
            <person name="Bruccoleri R.E."/>
            <person name="Oakeley E.J."/>
            <person name="Faust A.M.E."/>
            <person name="Altorfer M."/>
            <person name="Dessus-Babus S."/>
            <person name="Burckhardt D."/>
            <person name="Oertli M."/>
            <person name="Naumann U."/>
            <person name="Petersen F."/>
            <person name="Wong J."/>
        </authorList>
    </citation>
    <scope>NUCLEOTIDE SEQUENCE</scope>
    <source>
        <strain evidence="2">GSM-AAB239-AS_SAM_17_03QT</strain>
    </source>
</reference>
<feature type="region of interest" description="Disordered" evidence="1">
    <location>
        <begin position="1"/>
        <end position="60"/>
    </location>
</feature>
<proteinExistence type="predicted"/>
<dbReference type="GO" id="GO:0016301">
    <property type="term" value="F:kinase activity"/>
    <property type="evidence" value="ECO:0007669"/>
    <property type="project" value="UniProtKB-KW"/>
</dbReference>
<sequence length="60" mass="6432">MIPSMGKEVGAGALRAHQLCQSQEGGPQGPGRRRQDHPQGQGRRRQDHPVLLIATPSQGP</sequence>
<evidence type="ECO:0000313" key="2">
    <source>
        <dbReference type="EMBL" id="KAJ6834797.1"/>
    </source>
</evidence>
<keyword evidence="2" id="KW-0808">Transferase</keyword>
<accession>A0AAX6H2M7</accession>